<dbReference type="PANTHER" id="PTHR45138:SF9">
    <property type="entry name" value="DIGUANYLATE CYCLASE DGCM-RELATED"/>
    <property type="match status" value="1"/>
</dbReference>
<dbReference type="SMART" id="SM00267">
    <property type="entry name" value="GGDEF"/>
    <property type="match status" value="1"/>
</dbReference>
<dbReference type="InterPro" id="IPR043128">
    <property type="entry name" value="Rev_trsase/Diguanyl_cyclase"/>
</dbReference>
<feature type="transmembrane region" description="Helical" evidence="3">
    <location>
        <begin position="157"/>
        <end position="176"/>
    </location>
</feature>
<dbReference type="CDD" id="cd01949">
    <property type="entry name" value="GGDEF"/>
    <property type="match status" value="1"/>
</dbReference>
<dbReference type="Proteomes" id="UP000266327">
    <property type="component" value="Unassembled WGS sequence"/>
</dbReference>
<proteinExistence type="predicted"/>
<dbReference type="Gene3D" id="3.30.70.270">
    <property type="match status" value="1"/>
</dbReference>
<reference evidence="6" key="1">
    <citation type="submission" date="2018-09" db="EMBL/GenBank/DDBJ databases">
        <authorList>
            <person name="Zhu H."/>
        </authorList>
    </citation>
    <scope>NUCLEOTIDE SEQUENCE [LARGE SCALE GENOMIC DNA]</scope>
    <source>
        <strain evidence="6">K1S02-23</strain>
    </source>
</reference>
<comment type="catalytic activity">
    <reaction evidence="2">
        <text>2 GTP = 3',3'-c-di-GMP + 2 diphosphate</text>
        <dbReference type="Rhea" id="RHEA:24898"/>
        <dbReference type="ChEBI" id="CHEBI:33019"/>
        <dbReference type="ChEBI" id="CHEBI:37565"/>
        <dbReference type="ChEBI" id="CHEBI:58805"/>
        <dbReference type="EC" id="2.7.7.65"/>
    </reaction>
</comment>
<comment type="caution">
    <text evidence="5">The sequence shown here is derived from an EMBL/GenBank/DDBJ whole genome shotgun (WGS) entry which is preliminary data.</text>
</comment>
<organism evidence="5 6">
    <name type="scientific">Noviherbaspirillum sedimenti</name>
    <dbReference type="NCBI Taxonomy" id="2320865"/>
    <lineage>
        <taxon>Bacteria</taxon>
        <taxon>Pseudomonadati</taxon>
        <taxon>Pseudomonadota</taxon>
        <taxon>Betaproteobacteria</taxon>
        <taxon>Burkholderiales</taxon>
        <taxon>Oxalobacteraceae</taxon>
        <taxon>Noviherbaspirillum</taxon>
    </lineage>
</organism>
<feature type="transmembrane region" description="Helical" evidence="3">
    <location>
        <begin position="28"/>
        <end position="50"/>
    </location>
</feature>
<dbReference type="SUPFAM" id="SSF55073">
    <property type="entry name" value="Nucleotide cyclase"/>
    <property type="match status" value="1"/>
</dbReference>
<evidence type="ECO:0000256" key="2">
    <source>
        <dbReference type="ARBA" id="ARBA00034247"/>
    </source>
</evidence>
<protein>
    <recommendedName>
        <fullName evidence="1">diguanylate cyclase</fullName>
        <ecNumber evidence="1">2.7.7.65</ecNumber>
    </recommendedName>
</protein>
<keyword evidence="3" id="KW-0812">Transmembrane</keyword>
<dbReference type="InterPro" id="IPR029787">
    <property type="entry name" value="Nucleotide_cyclase"/>
</dbReference>
<dbReference type="RefSeq" id="WP_119786214.1">
    <property type="nucleotide sequence ID" value="NZ_QYUQ01000002.1"/>
</dbReference>
<name>A0A3A3G826_9BURK</name>
<dbReference type="EMBL" id="QYUQ01000002">
    <property type="protein sequence ID" value="RJG02712.1"/>
    <property type="molecule type" value="Genomic_DNA"/>
</dbReference>
<dbReference type="AlphaFoldDB" id="A0A3A3G826"/>
<feature type="domain" description="GGDEF" evidence="4">
    <location>
        <begin position="229"/>
        <end position="361"/>
    </location>
</feature>
<dbReference type="PANTHER" id="PTHR45138">
    <property type="entry name" value="REGULATORY COMPONENTS OF SENSORY TRANSDUCTION SYSTEM"/>
    <property type="match status" value="1"/>
</dbReference>
<dbReference type="NCBIfam" id="TIGR00254">
    <property type="entry name" value="GGDEF"/>
    <property type="match status" value="1"/>
</dbReference>
<dbReference type="GO" id="GO:0052621">
    <property type="term" value="F:diguanylate cyclase activity"/>
    <property type="evidence" value="ECO:0007669"/>
    <property type="project" value="UniProtKB-EC"/>
</dbReference>
<dbReference type="FunFam" id="3.30.70.270:FF:000001">
    <property type="entry name" value="Diguanylate cyclase domain protein"/>
    <property type="match status" value="1"/>
</dbReference>
<keyword evidence="3" id="KW-1133">Transmembrane helix</keyword>
<dbReference type="InterPro" id="IPR000160">
    <property type="entry name" value="GGDEF_dom"/>
</dbReference>
<dbReference type="PROSITE" id="PS50887">
    <property type="entry name" value="GGDEF"/>
    <property type="match status" value="1"/>
</dbReference>
<dbReference type="Pfam" id="PF00990">
    <property type="entry name" value="GGDEF"/>
    <property type="match status" value="1"/>
</dbReference>
<evidence type="ECO:0000256" key="3">
    <source>
        <dbReference type="SAM" id="Phobius"/>
    </source>
</evidence>
<accession>A0A3A3G826</accession>
<evidence type="ECO:0000259" key="4">
    <source>
        <dbReference type="PROSITE" id="PS50887"/>
    </source>
</evidence>
<evidence type="ECO:0000313" key="5">
    <source>
        <dbReference type="EMBL" id="RJG02712.1"/>
    </source>
</evidence>
<evidence type="ECO:0000256" key="1">
    <source>
        <dbReference type="ARBA" id="ARBA00012528"/>
    </source>
</evidence>
<feature type="transmembrane region" description="Helical" evidence="3">
    <location>
        <begin position="86"/>
        <end position="104"/>
    </location>
</feature>
<keyword evidence="6" id="KW-1185">Reference proteome</keyword>
<dbReference type="EC" id="2.7.7.65" evidence="1"/>
<feature type="transmembrane region" description="Helical" evidence="3">
    <location>
        <begin position="124"/>
        <end position="145"/>
    </location>
</feature>
<feature type="transmembrane region" description="Helical" evidence="3">
    <location>
        <begin position="56"/>
        <end position="74"/>
    </location>
</feature>
<sequence>MSDQAKTAIGGDTLRLRYETIEARRRTLLVYLGNGVASVFLFGFGIANLLEDRYTLAWFSLIHGCITLGNILLLRVTRNPDWASYGFAYGLLALFVFLTITGGVDHTGPLWGYPMVAVALSILRARLGLAIIVAMLCIALLLFLAPPSFIEVAPYSTAFKVRYTATFLALILFTWLHEFARARSQAELIRVSAQIDRLSQTDVLTDLPNRRYMLERLEAENSRYRRHQRPYAILYGDVDDFKQINDRYGHQAGDEALCAIAQALRANLRQHDVVCRWGGEEFLVLLPETGADIALEVAEKLRAAIAAVDFRPADGAHRLTMSFGLHTVLCQDSVDHFIQQADRKLYHAKQTGKNRAVAELATA</sequence>
<evidence type="ECO:0000313" key="6">
    <source>
        <dbReference type="Proteomes" id="UP000266327"/>
    </source>
</evidence>
<gene>
    <name evidence="5" type="ORF">D3878_14930</name>
</gene>
<dbReference type="OrthoDB" id="9813903at2"/>
<dbReference type="InterPro" id="IPR050469">
    <property type="entry name" value="Diguanylate_Cyclase"/>
</dbReference>
<keyword evidence="3" id="KW-0472">Membrane</keyword>